<evidence type="ECO:0000313" key="10">
    <source>
        <dbReference type="Proteomes" id="UP000192796"/>
    </source>
</evidence>
<feature type="transmembrane region" description="Helical" evidence="8">
    <location>
        <begin position="339"/>
        <end position="360"/>
    </location>
</feature>
<keyword evidence="5" id="KW-0769">Symport</keyword>
<evidence type="ECO:0000256" key="4">
    <source>
        <dbReference type="ARBA" id="ARBA00022692"/>
    </source>
</evidence>
<keyword evidence="6 8" id="KW-1133">Transmembrane helix</keyword>
<evidence type="ECO:0000256" key="7">
    <source>
        <dbReference type="ARBA" id="ARBA00023136"/>
    </source>
</evidence>
<reference evidence="9 10" key="1">
    <citation type="submission" date="2016-03" db="EMBL/GenBank/DDBJ databases">
        <title>Niastella vici sp. nov., isolated from farmland soil.</title>
        <authorList>
            <person name="Chen L."/>
            <person name="Wang D."/>
            <person name="Yang S."/>
            <person name="Wang G."/>
        </authorList>
    </citation>
    <scope>NUCLEOTIDE SEQUENCE [LARGE SCALE GENOMIC DNA]</scope>
    <source>
        <strain evidence="9 10">DJ57</strain>
    </source>
</reference>
<evidence type="ECO:0000256" key="3">
    <source>
        <dbReference type="ARBA" id="ARBA00022475"/>
    </source>
</evidence>
<dbReference type="GO" id="GO:0070778">
    <property type="term" value="P:L-aspartate transmembrane transport"/>
    <property type="evidence" value="ECO:0007669"/>
    <property type="project" value="TreeGrafter"/>
</dbReference>
<dbReference type="PRINTS" id="PR00173">
    <property type="entry name" value="EDTRNSPORT"/>
</dbReference>
<dbReference type="AlphaFoldDB" id="A0A1V9FS88"/>
<keyword evidence="3" id="KW-1003">Cell membrane</keyword>
<organism evidence="9 10">
    <name type="scientific">Niastella vici</name>
    <dbReference type="NCBI Taxonomy" id="1703345"/>
    <lineage>
        <taxon>Bacteria</taxon>
        <taxon>Pseudomonadati</taxon>
        <taxon>Bacteroidota</taxon>
        <taxon>Chitinophagia</taxon>
        <taxon>Chitinophagales</taxon>
        <taxon>Chitinophagaceae</taxon>
        <taxon>Niastella</taxon>
    </lineage>
</organism>
<protein>
    <submittedName>
        <fullName evidence="9">Glutamate/aspartate:proton symporter GltP</fullName>
    </submittedName>
</protein>
<dbReference type="GO" id="GO:0015366">
    <property type="term" value="F:malate:proton symporter activity"/>
    <property type="evidence" value="ECO:0007669"/>
    <property type="project" value="TreeGrafter"/>
</dbReference>
<feature type="transmembrane region" description="Helical" evidence="8">
    <location>
        <begin position="194"/>
        <end position="215"/>
    </location>
</feature>
<feature type="transmembrane region" description="Helical" evidence="8">
    <location>
        <begin position="75"/>
        <end position="97"/>
    </location>
</feature>
<keyword evidence="4 8" id="KW-0812">Transmembrane</keyword>
<dbReference type="OrthoDB" id="9768885at2"/>
<feature type="transmembrane region" description="Helical" evidence="8">
    <location>
        <begin position="146"/>
        <end position="164"/>
    </location>
</feature>
<sequence>MKFLKILYVQVILGIVAGVLVGWLYPSFAPTAKLISETFINMIRMVITPVIFLTIVVGIVGAGDMKKVGRVGVKSLIYFEVVTTLALVIGLITANLIKPGKGVKPTGEASRQITEISEQASKMNWGKFFSDIVPSNIIDAFAKGDILQVLFFSVLFAIGLKMLGSSGKGLLTTLENINKVLFNILKLIMRLSPIGAFGGMAFTIGKFGFATLIALGKLMLTFYLTGVFFIFVVLNLIGRYYGISVWKLLGYIKEEILIVLGASSSESVLPSVMKKLTDAGCEKEVVGLVIPTGYSFNLDGTTIYLSMAIIFLAQVFNIDMSLGQQLTVIGILLLTSKGAAGVTGSGFIVLASTLTALKVIPLSGLGLLIGVDRFMSEGRAIINIIGNTIATVIIAKSEKALNMDTYKMVVEKKTIQLPAEAPIVKAV</sequence>
<dbReference type="PROSITE" id="PS00714">
    <property type="entry name" value="NA_DICARBOXYL_SYMP_2"/>
    <property type="match status" value="1"/>
</dbReference>
<dbReference type="InterPro" id="IPR018107">
    <property type="entry name" value="Na-dicarboxylate_symporter_CS"/>
</dbReference>
<feature type="transmembrane region" description="Helical" evidence="8">
    <location>
        <begin position="6"/>
        <end position="25"/>
    </location>
</feature>
<gene>
    <name evidence="9" type="ORF">A3860_05610</name>
</gene>
<keyword evidence="10" id="KW-1185">Reference proteome</keyword>
<dbReference type="Proteomes" id="UP000192796">
    <property type="component" value="Unassembled WGS sequence"/>
</dbReference>
<evidence type="ECO:0000256" key="8">
    <source>
        <dbReference type="SAM" id="Phobius"/>
    </source>
</evidence>
<evidence type="ECO:0000313" key="9">
    <source>
        <dbReference type="EMBL" id="OQP61190.1"/>
    </source>
</evidence>
<feature type="transmembrane region" description="Helical" evidence="8">
    <location>
        <begin position="46"/>
        <end position="63"/>
    </location>
</feature>
<dbReference type="FunFam" id="1.10.3860.10:FF:000001">
    <property type="entry name" value="C4-dicarboxylate transport protein"/>
    <property type="match status" value="1"/>
</dbReference>
<keyword evidence="2" id="KW-0813">Transport</keyword>
<feature type="transmembrane region" description="Helical" evidence="8">
    <location>
        <begin position="222"/>
        <end position="241"/>
    </location>
</feature>
<comment type="subcellular location">
    <subcellularLocation>
        <location evidence="1">Cell membrane</location>
        <topology evidence="1">Multi-pass membrane protein</topology>
    </subcellularLocation>
</comment>
<dbReference type="GO" id="GO:0015138">
    <property type="term" value="F:fumarate transmembrane transporter activity"/>
    <property type="evidence" value="ECO:0007669"/>
    <property type="project" value="TreeGrafter"/>
</dbReference>
<dbReference type="InterPro" id="IPR001991">
    <property type="entry name" value="Na-dicarboxylate_symporter"/>
</dbReference>
<dbReference type="STRING" id="1703345.A3860_05610"/>
<dbReference type="Pfam" id="PF00375">
    <property type="entry name" value="SDF"/>
    <property type="match status" value="1"/>
</dbReference>
<dbReference type="EMBL" id="LVYD01000058">
    <property type="protein sequence ID" value="OQP61190.1"/>
    <property type="molecule type" value="Genomic_DNA"/>
</dbReference>
<evidence type="ECO:0000256" key="6">
    <source>
        <dbReference type="ARBA" id="ARBA00022989"/>
    </source>
</evidence>
<accession>A0A1V9FS88</accession>
<dbReference type="PANTHER" id="PTHR42865">
    <property type="entry name" value="PROTON/GLUTAMATE-ASPARTATE SYMPORTER"/>
    <property type="match status" value="1"/>
</dbReference>
<dbReference type="NCBIfam" id="NF002461">
    <property type="entry name" value="PRK01663.1"/>
    <property type="match status" value="1"/>
</dbReference>
<comment type="caution">
    <text evidence="9">The sequence shown here is derived from an EMBL/GenBank/DDBJ whole genome shotgun (WGS) entry which is preliminary data.</text>
</comment>
<dbReference type="PANTHER" id="PTHR42865:SF1">
    <property type="entry name" value="AEROBIC C4-DICARBOXYLATE TRANSPORT PROTEIN"/>
    <property type="match status" value="1"/>
</dbReference>
<dbReference type="GO" id="GO:0005886">
    <property type="term" value="C:plasma membrane"/>
    <property type="evidence" value="ECO:0007669"/>
    <property type="project" value="UniProtKB-SubCell"/>
</dbReference>
<dbReference type="InterPro" id="IPR036458">
    <property type="entry name" value="Na:dicarbo_symporter_sf"/>
</dbReference>
<evidence type="ECO:0000256" key="2">
    <source>
        <dbReference type="ARBA" id="ARBA00022448"/>
    </source>
</evidence>
<evidence type="ECO:0000256" key="5">
    <source>
        <dbReference type="ARBA" id="ARBA00022847"/>
    </source>
</evidence>
<feature type="transmembrane region" description="Helical" evidence="8">
    <location>
        <begin position="301"/>
        <end position="318"/>
    </location>
</feature>
<dbReference type="SUPFAM" id="SSF118215">
    <property type="entry name" value="Proton glutamate symport protein"/>
    <property type="match status" value="1"/>
</dbReference>
<dbReference type="RefSeq" id="WP_081151608.1">
    <property type="nucleotide sequence ID" value="NZ_LVYD01000058.1"/>
</dbReference>
<dbReference type="GO" id="GO:0015141">
    <property type="term" value="F:succinate transmembrane transporter activity"/>
    <property type="evidence" value="ECO:0007669"/>
    <property type="project" value="TreeGrafter"/>
</dbReference>
<dbReference type="Gene3D" id="1.10.3860.10">
    <property type="entry name" value="Sodium:dicarboxylate symporter"/>
    <property type="match status" value="1"/>
</dbReference>
<evidence type="ECO:0000256" key="1">
    <source>
        <dbReference type="ARBA" id="ARBA00004651"/>
    </source>
</evidence>
<keyword evidence="7 8" id="KW-0472">Membrane</keyword>
<name>A0A1V9FS88_9BACT</name>
<proteinExistence type="predicted"/>